<feature type="transmembrane region" description="Helical" evidence="1">
    <location>
        <begin position="441"/>
        <end position="462"/>
    </location>
</feature>
<gene>
    <name evidence="2" type="ORF">ENT66_06985</name>
</gene>
<comment type="caution">
    <text evidence="2">The sequence shown here is derived from an EMBL/GenBank/DDBJ whole genome shotgun (WGS) entry which is preliminary data.</text>
</comment>
<keyword evidence="1" id="KW-0812">Transmembrane</keyword>
<keyword evidence="1" id="KW-1133">Transmembrane helix</keyword>
<feature type="transmembrane region" description="Helical" evidence="1">
    <location>
        <begin position="284"/>
        <end position="303"/>
    </location>
</feature>
<feature type="transmembrane region" description="Helical" evidence="1">
    <location>
        <begin position="112"/>
        <end position="130"/>
    </location>
</feature>
<feature type="transmembrane region" description="Helical" evidence="1">
    <location>
        <begin position="25"/>
        <end position="43"/>
    </location>
</feature>
<feature type="transmembrane region" description="Helical" evidence="1">
    <location>
        <begin position="310"/>
        <end position="327"/>
    </location>
</feature>
<proteinExistence type="predicted"/>
<feature type="transmembrane region" description="Helical" evidence="1">
    <location>
        <begin position="408"/>
        <end position="429"/>
    </location>
</feature>
<organism evidence="2">
    <name type="scientific">Thermodesulfobacterium geofontis</name>
    <dbReference type="NCBI Taxonomy" id="1295609"/>
    <lineage>
        <taxon>Bacteria</taxon>
        <taxon>Pseudomonadati</taxon>
        <taxon>Thermodesulfobacteriota</taxon>
        <taxon>Thermodesulfobacteria</taxon>
        <taxon>Thermodesulfobacteriales</taxon>
        <taxon>Thermodesulfobacteriaceae</taxon>
        <taxon>Thermodesulfobacterium</taxon>
    </lineage>
</organism>
<feature type="transmembrane region" description="Helical" evidence="1">
    <location>
        <begin position="371"/>
        <end position="396"/>
    </location>
</feature>
<keyword evidence="1" id="KW-0472">Membrane</keyword>
<dbReference type="AlphaFoldDB" id="A0A7C4NRG3"/>
<evidence type="ECO:0000256" key="1">
    <source>
        <dbReference type="SAM" id="Phobius"/>
    </source>
</evidence>
<feature type="transmembrane region" description="Helical" evidence="1">
    <location>
        <begin position="55"/>
        <end position="80"/>
    </location>
</feature>
<feature type="transmembrane region" description="Helical" evidence="1">
    <location>
        <begin position="339"/>
        <end position="359"/>
    </location>
</feature>
<feature type="transmembrane region" description="Helical" evidence="1">
    <location>
        <begin position="468"/>
        <end position="493"/>
    </location>
</feature>
<protein>
    <submittedName>
        <fullName evidence="2">Uncharacterized protein</fullName>
    </submittedName>
</protein>
<sequence>MKIIRGIRILLESQLIYYIKKPQKFVSFLMLIFLYFIGFKTLATETYFLAPKNSVLLSNIITLILIIVLALAFLMIYSILNSIKYYMLEVVPQFWGILHEGHLKDIFITISLYNYLKFAISLLFISLIFRPVSSNLLIIFLAKIIILTLILPTIVLIYPYHLSQRKSLLLLPLTVFLGVILTTIINTIKVQNWFVSNLITELFISSKPNSYIIIKELTKILLFTFLIIASLLPIGKSTTSVVKTNYVKQKPKLRKRNIVKSFFHKVYITLYKGLINTWDFKNKFLQTTIFFLLALSYKYSLVIKTMLECIFLYLFTTFSALLLKTTLNLEALIIATGYLNYKITNLLFPSTIGFLLTIIGRRKIKNSIRILVLSFLTNTTLLSLLFMGLGIILNIAFFKHNINFSLTYFPLIIFLNSISTMCGIFTSNPKKGNAYSINSEIGISPLLFMVFIWTCIAPVLMLQKLIEFYPITASSIAVMLSIIGIEIAVYIVYKKIFVTK</sequence>
<feature type="transmembrane region" description="Helical" evidence="1">
    <location>
        <begin position="169"/>
        <end position="188"/>
    </location>
</feature>
<feature type="transmembrane region" description="Helical" evidence="1">
    <location>
        <begin position="136"/>
        <end position="157"/>
    </location>
</feature>
<feature type="transmembrane region" description="Helical" evidence="1">
    <location>
        <begin position="220"/>
        <end position="242"/>
    </location>
</feature>
<accession>A0A7C4NRG3</accession>
<dbReference type="EMBL" id="DSZN01000108">
    <property type="protein sequence ID" value="HGQ86038.1"/>
    <property type="molecule type" value="Genomic_DNA"/>
</dbReference>
<reference evidence="2" key="1">
    <citation type="journal article" date="2020" name="mSystems">
        <title>Genome- and Community-Level Interaction Insights into Carbon Utilization and Element Cycling Functions of Hydrothermarchaeota in Hydrothermal Sediment.</title>
        <authorList>
            <person name="Zhou Z."/>
            <person name="Liu Y."/>
            <person name="Xu W."/>
            <person name="Pan J."/>
            <person name="Luo Z.H."/>
            <person name="Li M."/>
        </authorList>
    </citation>
    <scope>NUCLEOTIDE SEQUENCE [LARGE SCALE GENOMIC DNA]</scope>
    <source>
        <strain evidence="2">SpSt-6</strain>
    </source>
</reference>
<evidence type="ECO:0000313" key="2">
    <source>
        <dbReference type="EMBL" id="HGQ86038.1"/>
    </source>
</evidence>
<name>A0A7C4NRG3_9BACT</name>